<dbReference type="EC" id="2.7.7.65" evidence="3"/>
<comment type="pathway">
    <text evidence="2">Purine metabolism; 3',5'-cyclic di-GMP biosynthesis.</text>
</comment>
<dbReference type="PANTHER" id="PTHR45138:SF9">
    <property type="entry name" value="DIGUANYLATE CYCLASE DGCM-RELATED"/>
    <property type="match status" value="1"/>
</dbReference>
<name>A0A377CGJ2_ECOLX</name>
<evidence type="ECO:0000256" key="5">
    <source>
        <dbReference type="ARBA" id="ARBA00034247"/>
    </source>
</evidence>
<gene>
    <name evidence="7" type="primary">yeaI_1</name>
    <name evidence="7" type="ORF">NCTC10429_03370</name>
</gene>
<dbReference type="PROSITE" id="PS50887">
    <property type="entry name" value="GGDEF"/>
    <property type="match status" value="1"/>
</dbReference>
<dbReference type="Gene3D" id="3.30.70.270">
    <property type="match status" value="1"/>
</dbReference>
<proteinExistence type="predicted"/>
<evidence type="ECO:0000313" key="7">
    <source>
        <dbReference type="EMBL" id="STL92996.1"/>
    </source>
</evidence>
<accession>A0A377CGJ2</accession>
<dbReference type="GO" id="GO:0005525">
    <property type="term" value="F:GTP binding"/>
    <property type="evidence" value="ECO:0007669"/>
    <property type="project" value="UniProtKB-KW"/>
</dbReference>
<evidence type="ECO:0000256" key="1">
    <source>
        <dbReference type="ARBA" id="ARBA00001946"/>
    </source>
</evidence>
<keyword evidence="4" id="KW-0547">Nucleotide-binding</keyword>
<dbReference type="GO" id="GO:0005886">
    <property type="term" value="C:plasma membrane"/>
    <property type="evidence" value="ECO:0007669"/>
    <property type="project" value="TreeGrafter"/>
</dbReference>
<dbReference type="PANTHER" id="PTHR45138">
    <property type="entry name" value="REGULATORY COMPONENTS OF SENSORY TRANSDUCTION SYSTEM"/>
    <property type="match status" value="1"/>
</dbReference>
<keyword evidence="4" id="KW-0342">GTP-binding</keyword>
<evidence type="ECO:0000256" key="3">
    <source>
        <dbReference type="ARBA" id="ARBA00012528"/>
    </source>
</evidence>
<dbReference type="SMART" id="SM00267">
    <property type="entry name" value="GGDEF"/>
    <property type="match status" value="1"/>
</dbReference>
<organism evidence="7 8">
    <name type="scientific">Escherichia coli</name>
    <dbReference type="NCBI Taxonomy" id="562"/>
    <lineage>
        <taxon>Bacteria</taxon>
        <taxon>Pseudomonadati</taxon>
        <taxon>Pseudomonadota</taxon>
        <taxon>Gammaproteobacteria</taxon>
        <taxon>Enterobacterales</taxon>
        <taxon>Enterobacteriaceae</taxon>
        <taxon>Escherichia</taxon>
    </lineage>
</organism>
<dbReference type="NCBIfam" id="TIGR00254">
    <property type="entry name" value="GGDEF"/>
    <property type="match status" value="1"/>
</dbReference>
<evidence type="ECO:0000256" key="4">
    <source>
        <dbReference type="ARBA" id="ARBA00023134"/>
    </source>
</evidence>
<dbReference type="AlphaFoldDB" id="A0A377CGJ2"/>
<dbReference type="InterPro" id="IPR000160">
    <property type="entry name" value="GGDEF_dom"/>
</dbReference>
<protein>
    <recommendedName>
        <fullName evidence="3">diguanylate cyclase</fullName>
        <ecNumber evidence="3">2.7.7.65</ecNumber>
    </recommendedName>
</protein>
<dbReference type="InterPro" id="IPR050469">
    <property type="entry name" value="Diguanylate_Cyclase"/>
</dbReference>
<dbReference type="GO" id="GO:1902201">
    <property type="term" value="P:negative regulation of bacterial-type flagellum-dependent cell motility"/>
    <property type="evidence" value="ECO:0007669"/>
    <property type="project" value="TreeGrafter"/>
</dbReference>
<dbReference type="Proteomes" id="UP000254088">
    <property type="component" value="Unassembled WGS sequence"/>
</dbReference>
<evidence type="ECO:0000256" key="2">
    <source>
        <dbReference type="ARBA" id="ARBA00004665"/>
    </source>
</evidence>
<dbReference type="GO" id="GO:0052621">
    <property type="term" value="F:diguanylate cyclase activity"/>
    <property type="evidence" value="ECO:0007669"/>
    <property type="project" value="UniProtKB-EC"/>
</dbReference>
<evidence type="ECO:0000313" key="8">
    <source>
        <dbReference type="Proteomes" id="UP000254088"/>
    </source>
</evidence>
<dbReference type="EMBL" id="UGEX01000001">
    <property type="protein sequence ID" value="STL92996.1"/>
    <property type="molecule type" value="Genomic_DNA"/>
</dbReference>
<evidence type="ECO:0000259" key="6">
    <source>
        <dbReference type="PROSITE" id="PS50887"/>
    </source>
</evidence>
<dbReference type="Pfam" id="PF00990">
    <property type="entry name" value="GGDEF"/>
    <property type="match status" value="1"/>
</dbReference>
<reference evidence="7 8" key="1">
    <citation type="submission" date="2018-06" db="EMBL/GenBank/DDBJ databases">
        <authorList>
            <consortium name="Pathogen Informatics"/>
            <person name="Doyle S."/>
        </authorList>
    </citation>
    <scope>NUCLEOTIDE SEQUENCE [LARGE SCALE GENOMIC DNA]</scope>
    <source>
        <strain evidence="7 8">NCTC10429</strain>
    </source>
</reference>
<comment type="catalytic activity">
    <reaction evidence="5">
        <text>2 GTP = 3',3'-c-di-GMP + 2 diphosphate</text>
        <dbReference type="Rhea" id="RHEA:24898"/>
        <dbReference type="ChEBI" id="CHEBI:33019"/>
        <dbReference type="ChEBI" id="CHEBI:37565"/>
        <dbReference type="ChEBI" id="CHEBI:58805"/>
        <dbReference type="EC" id="2.7.7.65"/>
    </reaction>
</comment>
<dbReference type="GO" id="GO:0043709">
    <property type="term" value="P:cell adhesion involved in single-species biofilm formation"/>
    <property type="evidence" value="ECO:0007669"/>
    <property type="project" value="TreeGrafter"/>
</dbReference>
<dbReference type="InterPro" id="IPR029787">
    <property type="entry name" value="Nucleotide_cyclase"/>
</dbReference>
<comment type="cofactor">
    <cofactor evidence="1">
        <name>Mg(2+)</name>
        <dbReference type="ChEBI" id="CHEBI:18420"/>
    </cofactor>
</comment>
<dbReference type="CDD" id="cd01949">
    <property type="entry name" value="GGDEF"/>
    <property type="match status" value="1"/>
</dbReference>
<dbReference type="SUPFAM" id="SSF55073">
    <property type="entry name" value="Nucleotide cyclase"/>
    <property type="match status" value="1"/>
</dbReference>
<dbReference type="InterPro" id="IPR043128">
    <property type="entry name" value="Rev_trsase/Diguanyl_cyclase"/>
</dbReference>
<feature type="domain" description="GGDEF" evidence="6">
    <location>
        <begin position="1"/>
        <end position="107"/>
    </location>
</feature>
<sequence length="107" mass="12331">MLVDINQFKRINAQWGHRVGDKVLVSIVDIIQQSIRPDDILARLEGEVFGLLFTELNSAQAKIIAERMRKNVELLTGFSNRYDVPEQMTSVLARFFQRVTRVISRLS</sequence>